<reference evidence="2" key="1">
    <citation type="submission" date="2021-05" db="EMBL/GenBank/DDBJ databases">
        <title>Direct Submission.</title>
        <authorList>
            <person name="Li K."/>
            <person name="Gao J."/>
        </authorList>
    </citation>
    <scope>NUCLEOTIDE SEQUENCE [LARGE SCALE GENOMIC DNA]</scope>
    <source>
        <strain evidence="2">MG62</strain>
    </source>
</reference>
<dbReference type="EMBL" id="CP075896">
    <property type="protein sequence ID" value="QWB27764.1"/>
    <property type="molecule type" value="Genomic_DNA"/>
</dbReference>
<accession>A0ABX8G330</accession>
<name>A0ABX8G330_9ACTN</name>
<organism evidence="1 2">
    <name type="scientific">Streptomyces koelreuteriae</name>
    <dbReference type="NCBI Taxonomy" id="2838015"/>
    <lineage>
        <taxon>Bacteria</taxon>
        <taxon>Bacillati</taxon>
        <taxon>Actinomycetota</taxon>
        <taxon>Actinomycetes</taxon>
        <taxon>Kitasatosporales</taxon>
        <taxon>Streptomycetaceae</taxon>
        <taxon>Streptomyces</taxon>
    </lineage>
</organism>
<dbReference type="InterPro" id="IPR041881">
    <property type="entry name" value="PqqD_sf"/>
</dbReference>
<gene>
    <name evidence="1" type="ORF">KJK29_37075</name>
</gene>
<protein>
    <submittedName>
        <fullName evidence="1">Lasso peptide biosynthesis PqqD family chaperone</fullName>
    </submittedName>
</protein>
<dbReference type="InterPro" id="IPR008792">
    <property type="entry name" value="PQQD"/>
</dbReference>
<evidence type="ECO:0000313" key="1">
    <source>
        <dbReference type="EMBL" id="QWB27764.1"/>
    </source>
</evidence>
<dbReference type="Proteomes" id="UP000679629">
    <property type="component" value="Chromosome"/>
</dbReference>
<keyword evidence="2" id="KW-1185">Reference proteome</keyword>
<dbReference type="Gene3D" id="1.10.10.1150">
    <property type="entry name" value="Coenzyme PQQ synthesis protein D (PqqD)"/>
    <property type="match status" value="1"/>
</dbReference>
<sequence>MPDTTHRRRTLHRLRPDVTACATGDGMVLLDERTGRYWQLNGTGALVVTALLDGAAPDEVADRLASTRPVNRERAAADVTALLDHLLKEALVTAS</sequence>
<dbReference type="Pfam" id="PF05402">
    <property type="entry name" value="PqqD"/>
    <property type="match status" value="1"/>
</dbReference>
<evidence type="ECO:0000313" key="2">
    <source>
        <dbReference type="Proteomes" id="UP000679629"/>
    </source>
</evidence>
<dbReference type="NCBIfam" id="NF033530">
    <property type="entry name" value="lasso_PqqD_Strm"/>
    <property type="match status" value="1"/>
</dbReference>
<proteinExistence type="predicted"/>